<dbReference type="Proteomes" id="UP000887565">
    <property type="component" value="Unplaced"/>
</dbReference>
<dbReference type="AlphaFoldDB" id="A0A915IZ62"/>
<accession>A0A915IZ62</accession>
<dbReference type="WBParaSite" id="nRc.2.0.1.t18726-RA">
    <property type="protein sequence ID" value="nRc.2.0.1.t18726-RA"/>
    <property type="gene ID" value="nRc.2.0.1.g18726"/>
</dbReference>
<keyword evidence="1" id="KW-1185">Reference proteome</keyword>
<proteinExistence type="predicted"/>
<sequence length="387" mass="44324">MANPDFSELYWLRIHSDQKIYLNGCAIYMATISRFIKYTVPKLARHKFLIYDSPLHCGMFRPYDRKLSSKFFEDDDNEVVTNAYPKIFGTKPKSTELNDNSSSEISSKKSSKILPFKRLKEHEKYKFFASYVLAKKLGEVESPEDFVPRGKSDSSHRDMNELLNIPIACIHFNNCRFPNGKSMLNWIKAIDFGLEQGCITSFGLSIAIFSFAKLLRLYPDRLKLLSVVGRDRLTTWFGFALEGNRLPSLRNSSIRHCIDSAGYLAKHAAFMKWNLDTLYGRLNYSLSIYIPAQLKCQECLEDDAVFNEILKPIITVEIDLDQPCSLEQATKDEVVNIVIKYFRYYAQLMEKPESLSFTYSYCSGDSNISSSGTVLAAVEICIHCTMI</sequence>
<evidence type="ECO:0000313" key="1">
    <source>
        <dbReference type="Proteomes" id="UP000887565"/>
    </source>
</evidence>
<reference evidence="2" key="1">
    <citation type="submission" date="2022-11" db="UniProtKB">
        <authorList>
            <consortium name="WormBaseParasite"/>
        </authorList>
    </citation>
    <scope>IDENTIFICATION</scope>
</reference>
<evidence type="ECO:0000313" key="2">
    <source>
        <dbReference type="WBParaSite" id="nRc.2.0.1.t18726-RA"/>
    </source>
</evidence>
<organism evidence="1 2">
    <name type="scientific">Romanomermis culicivorax</name>
    <name type="common">Nematode worm</name>
    <dbReference type="NCBI Taxonomy" id="13658"/>
    <lineage>
        <taxon>Eukaryota</taxon>
        <taxon>Metazoa</taxon>
        <taxon>Ecdysozoa</taxon>
        <taxon>Nematoda</taxon>
        <taxon>Enoplea</taxon>
        <taxon>Dorylaimia</taxon>
        <taxon>Mermithida</taxon>
        <taxon>Mermithoidea</taxon>
        <taxon>Mermithidae</taxon>
        <taxon>Romanomermis</taxon>
    </lineage>
</organism>
<protein>
    <submittedName>
        <fullName evidence="2">Uncharacterized protein</fullName>
    </submittedName>
</protein>
<name>A0A915IZ62_ROMCU</name>